<keyword evidence="1" id="KW-0472">Membrane</keyword>
<name>A0A5J6VKY7_9VIRU</name>
<proteinExistence type="predicted"/>
<sequence>MFKNIIKNSIIDALEEFNNIEDDIKKKFINPKIKGMYNYFYPYILIYIIFHIFTTILQISILFILLKNRLYFEIL</sequence>
<keyword evidence="1" id="KW-1133">Transmembrane helix</keyword>
<dbReference type="EMBL" id="MN448289">
    <property type="protein sequence ID" value="QFG74670.1"/>
    <property type="molecule type" value="Genomic_DNA"/>
</dbReference>
<organism evidence="2">
    <name type="scientific">Megaviridae environmental sample</name>
    <dbReference type="NCBI Taxonomy" id="1737588"/>
    <lineage>
        <taxon>Viruses</taxon>
        <taxon>Varidnaviria</taxon>
        <taxon>Bamfordvirae</taxon>
        <taxon>Nucleocytoviricota</taxon>
        <taxon>Megaviricetes</taxon>
        <taxon>Imitervirales</taxon>
        <taxon>Mimiviridae</taxon>
        <taxon>environmental samples</taxon>
    </lineage>
</organism>
<evidence type="ECO:0000313" key="2">
    <source>
        <dbReference type="EMBL" id="QFG74670.1"/>
    </source>
</evidence>
<protein>
    <submittedName>
        <fullName evidence="2">Uncharacterized protein</fullName>
    </submittedName>
</protein>
<feature type="transmembrane region" description="Helical" evidence="1">
    <location>
        <begin position="40"/>
        <end position="66"/>
    </location>
</feature>
<evidence type="ECO:0000256" key="1">
    <source>
        <dbReference type="SAM" id="Phobius"/>
    </source>
</evidence>
<reference evidence="2" key="1">
    <citation type="journal article" date="2019" name="Philos. Trans. R. Soc. Lond., B, Biol. Sci.">
        <title>Targeted metagenomic recovery of four divergent viruses reveals shared and distinctive characteristics of giant viruses of marine eukaryotes.</title>
        <authorList>
            <person name="Needham D.M."/>
            <person name="Poirier C."/>
            <person name="Hehenberger E."/>
            <person name="Jimenez V."/>
            <person name="Swalwell J.E."/>
            <person name="Santoro A.E."/>
            <person name="Worden A.Z."/>
        </authorList>
    </citation>
    <scope>NUCLEOTIDE SEQUENCE</scope>
    <source>
        <strain evidence="2">MPacV-611</strain>
    </source>
</reference>
<accession>A0A5J6VKY7</accession>
<keyword evidence="1" id="KW-0812">Transmembrane</keyword>